<evidence type="ECO:0000313" key="2">
    <source>
        <dbReference type="EMBL" id="TFK48949.1"/>
    </source>
</evidence>
<name>A0A5C3MTX9_9AGAM</name>
<dbReference type="InterPro" id="IPR046528">
    <property type="entry name" value="DUF6593"/>
</dbReference>
<dbReference type="EMBL" id="ML213517">
    <property type="protein sequence ID" value="TFK48949.1"/>
    <property type="molecule type" value="Genomic_DNA"/>
</dbReference>
<dbReference type="Pfam" id="PF20236">
    <property type="entry name" value="DUF6593"/>
    <property type="match status" value="1"/>
</dbReference>
<keyword evidence="3" id="KW-1185">Reference proteome</keyword>
<reference evidence="2 3" key="1">
    <citation type="journal article" date="2019" name="Nat. Ecol. Evol.">
        <title>Megaphylogeny resolves global patterns of mushroom evolution.</title>
        <authorList>
            <person name="Varga T."/>
            <person name="Krizsan K."/>
            <person name="Foldi C."/>
            <person name="Dima B."/>
            <person name="Sanchez-Garcia M."/>
            <person name="Sanchez-Ramirez S."/>
            <person name="Szollosi G.J."/>
            <person name="Szarkandi J.G."/>
            <person name="Papp V."/>
            <person name="Albert L."/>
            <person name="Andreopoulos W."/>
            <person name="Angelini C."/>
            <person name="Antonin V."/>
            <person name="Barry K.W."/>
            <person name="Bougher N.L."/>
            <person name="Buchanan P."/>
            <person name="Buyck B."/>
            <person name="Bense V."/>
            <person name="Catcheside P."/>
            <person name="Chovatia M."/>
            <person name="Cooper J."/>
            <person name="Damon W."/>
            <person name="Desjardin D."/>
            <person name="Finy P."/>
            <person name="Geml J."/>
            <person name="Haridas S."/>
            <person name="Hughes K."/>
            <person name="Justo A."/>
            <person name="Karasinski D."/>
            <person name="Kautmanova I."/>
            <person name="Kiss B."/>
            <person name="Kocsube S."/>
            <person name="Kotiranta H."/>
            <person name="LaButti K.M."/>
            <person name="Lechner B.E."/>
            <person name="Liimatainen K."/>
            <person name="Lipzen A."/>
            <person name="Lukacs Z."/>
            <person name="Mihaltcheva S."/>
            <person name="Morgado L.N."/>
            <person name="Niskanen T."/>
            <person name="Noordeloos M.E."/>
            <person name="Ohm R.A."/>
            <person name="Ortiz-Santana B."/>
            <person name="Ovrebo C."/>
            <person name="Racz N."/>
            <person name="Riley R."/>
            <person name="Savchenko A."/>
            <person name="Shiryaev A."/>
            <person name="Soop K."/>
            <person name="Spirin V."/>
            <person name="Szebenyi C."/>
            <person name="Tomsovsky M."/>
            <person name="Tulloss R.E."/>
            <person name="Uehling J."/>
            <person name="Grigoriev I.V."/>
            <person name="Vagvolgyi C."/>
            <person name="Papp T."/>
            <person name="Martin F.M."/>
            <person name="Miettinen O."/>
            <person name="Hibbett D.S."/>
            <person name="Nagy L.G."/>
        </authorList>
    </citation>
    <scope>NUCLEOTIDE SEQUENCE [LARGE SCALE GENOMIC DNA]</scope>
    <source>
        <strain evidence="2 3">OMC1185</strain>
    </source>
</reference>
<accession>A0A5C3MTX9</accession>
<dbReference type="AlphaFoldDB" id="A0A5C3MTX9"/>
<dbReference type="OrthoDB" id="3021178at2759"/>
<evidence type="ECO:0000313" key="3">
    <source>
        <dbReference type="Proteomes" id="UP000305948"/>
    </source>
</evidence>
<sequence>MSVLFTWVSPSRKGGHIEITPNDNRYGVYIADRETGILHTRSDIMIEKQVDGTTYQLGTVDIKSGLVTCNGRTATMNRVSKLRAHETFVAYNGMNYEWEVEPRGAHLKVEDESKRTIASFTAERGYFGAREPAQLIVHGDGLMMLDEVIATAVYIARKMVIRRNAQIAAGSATT</sequence>
<protein>
    <recommendedName>
        <fullName evidence="1">DUF6593 domain-containing protein</fullName>
    </recommendedName>
</protein>
<organism evidence="2 3">
    <name type="scientific">Heliocybe sulcata</name>
    <dbReference type="NCBI Taxonomy" id="5364"/>
    <lineage>
        <taxon>Eukaryota</taxon>
        <taxon>Fungi</taxon>
        <taxon>Dikarya</taxon>
        <taxon>Basidiomycota</taxon>
        <taxon>Agaricomycotina</taxon>
        <taxon>Agaricomycetes</taxon>
        <taxon>Gloeophyllales</taxon>
        <taxon>Gloeophyllaceae</taxon>
        <taxon>Heliocybe</taxon>
    </lineage>
</organism>
<feature type="domain" description="DUF6593" evidence="1">
    <location>
        <begin position="29"/>
        <end position="159"/>
    </location>
</feature>
<evidence type="ECO:0000259" key="1">
    <source>
        <dbReference type="Pfam" id="PF20236"/>
    </source>
</evidence>
<gene>
    <name evidence="2" type="ORF">OE88DRAFT_1663241</name>
</gene>
<dbReference type="Proteomes" id="UP000305948">
    <property type="component" value="Unassembled WGS sequence"/>
</dbReference>
<proteinExistence type="predicted"/>